<dbReference type="OrthoDB" id="9950605at2759"/>
<organism evidence="2 3">
    <name type="scientific">Aquarana catesbeiana</name>
    <name type="common">American bullfrog</name>
    <name type="synonym">Rana catesbeiana</name>
    <dbReference type="NCBI Taxonomy" id="8400"/>
    <lineage>
        <taxon>Eukaryota</taxon>
        <taxon>Metazoa</taxon>
        <taxon>Chordata</taxon>
        <taxon>Craniata</taxon>
        <taxon>Vertebrata</taxon>
        <taxon>Euteleostomi</taxon>
        <taxon>Amphibia</taxon>
        <taxon>Batrachia</taxon>
        <taxon>Anura</taxon>
        <taxon>Neobatrachia</taxon>
        <taxon>Ranoidea</taxon>
        <taxon>Ranidae</taxon>
        <taxon>Aquarana</taxon>
    </lineage>
</organism>
<dbReference type="EMBL" id="KV937801">
    <property type="protein sequence ID" value="PIO28801.1"/>
    <property type="molecule type" value="Genomic_DNA"/>
</dbReference>
<keyword evidence="3" id="KW-1185">Reference proteome</keyword>
<protein>
    <recommendedName>
        <fullName evidence="1">MCM3-like winged helix domain-containing protein</fullName>
    </recommendedName>
</protein>
<feature type="domain" description="MCM3-like winged helix" evidence="1">
    <location>
        <begin position="5"/>
        <end position="68"/>
    </location>
</feature>
<evidence type="ECO:0000313" key="2">
    <source>
        <dbReference type="EMBL" id="PIO28801.1"/>
    </source>
</evidence>
<gene>
    <name evidence="2" type="ORF">AB205_0047480</name>
</gene>
<dbReference type="AlphaFoldDB" id="A0A2G9RNI5"/>
<dbReference type="InterPro" id="IPR056575">
    <property type="entry name" value="WH_MCM3_C"/>
</dbReference>
<evidence type="ECO:0000259" key="1">
    <source>
        <dbReference type="Pfam" id="PF23191"/>
    </source>
</evidence>
<dbReference type="Proteomes" id="UP000228934">
    <property type="component" value="Unassembled WGS sequence"/>
</dbReference>
<dbReference type="Pfam" id="PF23191">
    <property type="entry name" value="WHD_MCM3_C"/>
    <property type="match status" value="1"/>
</dbReference>
<accession>A0A2G9RNI5</accession>
<proteinExistence type="predicted"/>
<name>A0A2G9RNI5_AQUCT</name>
<sequence>MFTTKTFKAGLLDAFKSAHAQSIAMPALMDALNKNNDSPFSPGEVKAALEFMEEANHIMVSENIVFLI</sequence>
<reference evidence="3" key="1">
    <citation type="journal article" date="2017" name="Nat. Commun.">
        <title>The North American bullfrog draft genome provides insight into hormonal regulation of long noncoding RNA.</title>
        <authorList>
            <person name="Hammond S.A."/>
            <person name="Warren R.L."/>
            <person name="Vandervalk B.P."/>
            <person name="Kucuk E."/>
            <person name="Khan H."/>
            <person name="Gibb E.A."/>
            <person name="Pandoh P."/>
            <person name="Kirk H."/>
            <person name="Zhao Y."/>
            <person name="Jones M."/>
            <person name="Mungall A.J."/>
            <person name="Coope R."/>
            <person name="Pleasance S."/>
            <person name="Moore R.A."/>
            <person name="Holt R.A."/>
            <person name="Round J.M."/>
            <person name="Ohora S."/>
            <person name="Walle B.V."/>
            <person name="Veldhoen N."/>
            <person name="Helbing C.C."/>
            <person name="Birol I."/>
        </authorList>
    </citation>
    <scope>NUCLEOTIDE SEQUENCE [LARGE SCALE GENOMIC DNA]</scope>
</reference>
<evidence type="ECO:0000313" key="3">
    <source>
        <dbReference type="Proteomes" id="UP000228934"/>
    </source>
</evidence>